<proteinExistence type="predicted"/>
<dbReference type="Gene3D" id="3.90.550.10">
    <property type="entry name" value="Spore Coat Polysaccharide Biosynthesis Protein SpsA, Chain A"/>
    <property type="match status" value="1"/>
</dbReference>
<dbReference type="OrthoDB" id="9785375at2"/>
<keyword evidence="1" id="KW-0812">Transmembrane</keyword>
<feature type="transmembrane region" description="Helical" evidence="1">
    <location>
        <begin position="284"/>
        <end position="308"/>
    </location>
</feature>
<evidence type="ECO:0000313" key="3">
    <source>
        <dbReference type="Proteomes" id="UP000315908"/>
    </source>
</evidence>
<reference evidence="2 3" key="1">
    <citation type="journal article" date="2015" name="Stand. Genomic Sci.">
        <title>Genomic Encyclopedia of Bacterial and Archaeal Type Strains, Phase III: the genomes of soil and plant-associated and newly described type strains.</title>
        <authorList>
            <person name="Whitman W.B."/>
            <person name="Woyke T."/>
            <person name="Klenk H.P."/>
            <person name="Zhou Y."/>
            <person name="Lilburn T.G."/>
            <person name="Beck B.J."/>
            <person name="De Vos P."/>
            <person name="Vandamme P."/>
            <person name="Eisen J.A."/>
            <person name="Garrity G."/>
            <person name="Hugenholtz P."/>
            <person name="Kyrpides N.C."/>
        </authorList>
    </citation>
    <scope>NUCLEOTIDE SEQUENCE [LARGE SCALE GENOMIC DNA]</scope>
    <source>
        <strain evidence="2 3">CGMCC 1.6855</strain>
    </source>
</reference>
<name>A0A562MJ23_9SPHI</name>
<evidence type="ECO:0008006" key="4">
    <source>
        <dbReference type="Google" id="ProtNLM"/>
    </source>
</evidence>
<evidence type="ECO:0000313" key="2">
    <source>
        <dbReference type="EMBL" id="TWI19935.1"/>
    </source>
</evidence>
<sequence length="317" mass="36268">MGKEEMKILLIGYNRLDQIKVVLDAIKDLPNTDKFVFIDGARNENDSLVQEKMVDYFLSCGIAENQIVRPERNLGINHSIPHAIKAVFNNTVAENILILEDDCVPSLESINLIKDPLLQQCLDKGIISLTNYFDFISNTKNASYIINIKIPTIWGWVVTKKVWDRIDIFSTYKTLPNIGEILRGTNIILNLFFLIKLLITRRYHTKLDKNWGTWDNYLGLSCRKNKIDCFVLPINGVSNIGYVGTNTNDSLSSRNFDRKRSLLKSCHKNLVVSSGMRSAAYSTLLSIVQFLSPTIKLSIFYIITIFNFKKVEDKNYL</sequence>
<accession>A0A562MJ23</accession>
<dbReference type="EMBL" id="VLKR01000011">
    <property type="protein sequence ID" value="TWI19935.1"/>
    <property type="molecule type" value="Genomic_DNA"/>
</dbReference>
<dbReference type="SUPFAM" id="SSF53448">
    <property type="entry name" value="Nucleotide-diphospho-sugar transferases"/>
    <property type="match status" value="1"/>
</dbReference>
<comment type="caution">
    <text evidence="2">The sequence shown here is derived from an EMBL/GenBank/DDBJ whole genome shotgun (WGS) entry which is preliminary data.</text>
</comment>
<organism evidence="2 3">
    <name type="scientific">Sphingobacterium siyangense</name>
    <dbReference type="NCBI Taxonomy" id="459529"/>
    <lineage>
        <taxon>Bacteria</taxon>
        <taxon>Pseudomonadati</taxon>
        <taxon>Bacteroidota</taxon>
        <taxon>Sphingobacteriia</taxon>
        <taxon>Sphingobacteriales</taxon>
        <taxon>Sphingobacteriaceae</taxon>
        <taxon>Sphingobacterium</taxon>
    </lineage>
</organism>
<evidence type="ECO:0000256" key="1">
    <source>
        <dbReference type="SAM" id="Phobius"/>
    </source>
</evidence>
<keyword evidence="1" id="KW-1133">Transmembrane helix</keyword>
<feature type="transmembrane region" description="Helical" evidence="1">
    <location>
        <begin position="181"/>
        <end position="199"/>
    </location>
</feature>
<gene>
    <name evidence="2" type="ORF">IQ31_02375</name>
</gene>
<keyword evidence="1" id="KW-0472">Membrane</keyword>
<dbReference type="AlphaFoldDB" id="A0A562MJ23"/>
<dbReference type="Proteomes" id="UP000315908">
    <property type="component" value="Unassembled WGS sequence"/>
</dbReference>
<protein>
    <recommendedName>
        <fullName evidence="4">Glycosyltransferase 2-like domain-containing protein</fullName>
    </recommendedName>
</protein>
<dbReference type="InterPro" id="IPR029044">
    <property type="entry name" value="Nucleotide-diphossugar_trans"/>
</dbReference>
<dbReference type="RefSeq" id="WP_145328067.1">
    <property type="nucleotide sequence ID" value="NZ_VLKR01000011.1"/>
</dbReference>